<dbReference type="PATRIC" id="fig|1352936.5.peg.6380"/>
<evidence type="ECO:0000313" key="1">
    <source>
        <dbReference type="EMBL" id="EST24372.1"/>
    </source>
</evidence>
<organism evidence="1 2">
    <name type="scientific">Streptomyces roseochromogenus subsp. oscitans DS 12.976</name>
    <dbReference type="NCBI Taxonomy" id="1352936"/>
    <lineage>
        <taxon>Bacteria</taxon>
        <taxon>Bacillati</taxon>
        <taxon>Actinomycetota</taxon>
        <taxon>Actinomycetes</taxon>
        <taxon>Kitasatosporales</taxon>
        <taxon>Streptomycetaceae</taxon>
        <taxon>Streptomyces</taxon>
    </lineage>
</organism>
<dbReference type="EMBL" id="AWQX01000267">
    <property type="protein sequence ID" value="EST24372.1"/>
    <property type="molecule type" value="Genomic_DNA"/>
</dbReference>
<proteinExistence type="predicted"/>
<dbReference type="AlphaFoldDB" id="V6JX19"/>
<sequence>MSESPDLADYEWPACLACHQDLWEDETGRYACRPCENRTHQRLTELPGLFARLHTTAQLMRGARPAGAGTSGSPTPAIPPRIDVLNLASAGGVATRLQAIEDAWRKAFGRRIEPASDGVRIFAPWRTTPGRAVAGQIEFLIINLQRACETYESIDQDIEEIRRIHAECSNALNPNQRPGRVKIGVCPVVLDDENELRCAAQLTASTSSFTVRCPNCQTTWDGNEEWKALHRAQREALLPTAGLTTAA</sequence>
<accession>V6JX19</accession>
<dbReference type="HOGENOM" id="CLU_098308_0_0_11"/>
<evidence type="ECO:0000313" key="2">
    <source>
        <dbReference type="Proteomes" id="UP000017984"/>
    </source>
</evidence>
<protein>
    <submittedName>
        <fullName evidence="1">Uncharacterized protein</fullName>
    </submittedName>
</protein>
<dbReference type="Proteomes" id="UP000017984">
    <property type="component" value="Chromosome"/>
</dbReference>
<name>V6JX19_STRRC</name>
<keyword evidence="2" id="KW-1185">Reference proteome</keyword>
<gene>
    <name evidence="1" type="ORF">M878_30630</name>
</gene>
<dbReference type="OrthoDB" id="4151592at2"/>
<comment type="caution">
    <text evidence="1">The sequence shown here is derived from an EMBL/GenBank/DDBJ whole genome shotgun (WGS) entry which is preliminary data.</text>
</comment>
<reference evidence="1 2" key="1">
    <citation type="journal article" date="2014" name="Genome Announc.">
        <title>Draft Genome Sequence of Streptomyces roseochromogenes subsp. oscitans DS 12.976, Producer of the Aminocoumarin Antibiotic Clorobiocin.</title>
        <authorList>
            <person name="Ruckert C."/>
            <person name="Kalinowski J."/>
            <person name="Heide L."/>
            <person name="Apel A.K."/>
        </authorList>
    </citation>
    <scope>NUCLEOTIDE SEQUENCE [LARGE SCALE GENOMIC DNA]</scope>
    <source>
        <strain evidence="1 2">DS 12.976</strain>
    </source>
</reference>
<dbReference type="STRING" id="1352936.M878_30630"/>
<dbReference type="RefSeq" id="WP_023550831.1">
    <property type="nucleotide sequence ID" value="NZ_CM002285.1"/>
</dbReference>